<evidence type="ECO:0000313" key="3">
    <source>
        <dbReference type="Proteomes" id="UP000784294"/>
    </source>
</evidence>
<feature type="compositionally biased region" description="Low complexity" evidence="1">
    <location>
        <begin position="508"/>
        <end position="519"/>
    </location>
</feature>
<reference evidence="2" key="1">
    <citation type="submission" date="2018-11" db="EMBL/GenBank/DDBJ databases">
        <authorList>
            <consortium name="Pathogen Informatics"/>
        </authorList>
    </citation>
    <scope>NUCLEOTIDE SEQUENCE</scope>
</reference>
<dbReference type="AlphaFoldDB" id="A0A448WAG4"/>
<feature type="region of interest" description="Disordered" evidence="1">
    <location>
        <begin position="484"/>
        <end position="539"/>
    </location>
</feature>
<feature type="non-terminal residue" evidence="2">
    <location>
        <position position="539"/>
    </location>
</feature>
<evidence type="ECO:0000256" key="1">
    <source>
        <dbReference type="SAM" id="MobiDB-lite"/>
    </source>
</evidence>
<organism evidence="2 3">
    <name type="scientific">Protopolystoma xenopodis</name>
    <dbReference type="NCBI Taxonomy" id="117903"/>
    <lineage>
        <taxon>Eukaryota</taxon>
        <taxon>Metazoa</taxon>
        <taxon>Spiralia</taxon>
        <taxon>Lophotrochozoa</taxon>
        <taxon>Platyhelminthes</taxon>
        <taxon>Monogenea</taxon>
        <taxon>Polyopisthocotylea</taxon>
        <taxon>Polystomatidea</taxon>
        <taxon>Polystomatidae</taxon>
        <taxon>Protopolystoma</taxon>
    </lineage>
</organism>
<protein>
    <submittedName>
        <fullName evidence="2">Uncharacterized protein</fullName>
    </submittedName>
</protein>
<dbReference type="Proteomes" id="UP000784294">
    <property type="component" value="Unassembled WGS sequence"/>
</dbReference>
<name>A0A448WAG4_9PLAT</name>
<accession>A0A448WAG4</accession>
<feature type="region of interest" description="Disordered" evidence="1">
    <location>
        <begin position="145"/>
        <end position="164"/>
    </location>
</feature>
<dbReference type="EMBL" id="CAAALY010000877">
    <property type="protein sequence ID" value="VEL07028.1"/>
    <property type="molecule type" value="Genomic_DNA"/>
</dbReference>
<feature type="compositionally biased region" description="Low complexity" evidence="1">
    <location>
        <begin position="487"/>
        <end position="499"/>
    </location>
</feature>
<keyword evidence="3" id="KW-1185">Reference proteome</keyword>
<feature type="compositionally biased region" description="Acidic residues" evidence="1">
    <location>
        <begin position="145"/>
        <end position="158"/>
    </location>
</feature>
<proteinExistence type="predicted"/>
<feature type="compositionally biased region" description="Polar residues" evidence="1">
    <location>
        <begin position="522"/>
        <end position="539"/>
    </location>
</feature>
<comment type="caution">
    <text evidence="2">The sequence shown here is derived from an EMBL/GenBank/DDBJ whole genome shotgun (WGS) entry which is preliminary data.</text>
</comment>
<gene>
    <name evidence="2" type="ORF">PXEA_LOCUS468</name>
</gene>
<evidence type="ECO:0000313" key="2">
    <source>
        <dbReference type="EMBL" id="VEL07028.1"/>
    </source>
</evidence>
<sequence>MLLDGQRRLNSQKKSASVDDLRVYIQAPHCSFGLTNFFSSELPTMPQSVAPSAVFTLDASLTNSSDRNVMPNQLVPTGRSNPEHVVPSRSSLGGLLFAPVGSLSRRLPPVGLAPRPGLAQSGIILTPQNLLPADDITSQTLIEMREEEEEEAKEDDDGHEAYNGANAKEISTCWDIRDEVEWTKNGQRRGDKAGKELHNALEARSEEIRRANADILHAEAEASFSDNRFDSANKESGMVQTLHLDGINKRSSETPVESSLGQRCIADGSSMRKALTERSLVLELLRSENKPEESRISTPYDEFPARISSGPSHEYILRTFVYIKVGIIRAILSLAGPLELPEASLTFYLYYPFYGQSSVLQSKTTRGNRSALFPLGRTLADGQSFRGGQNLPTNMYPAVSSLKPTHKLAVESAVPPTGSHDSLFQHFESLSDVHRPRSVPGHAVPISTFHQNSAHSACSASASPTSSSYQTSWKEAIMCTSPLPQATSPTLKPLSTSSSARATGTVETLPLPGGTPFPGSSDVYSPRSSTHLAPDASNL</sequence>